<dbReference type="Gene3D" id="1.10.10.2890">
    <property type="match status" value="1"/>
</dbReference>
<dbReference type="EMBL" id="SGUG01000041">
    <property type="protein sequence ID" value="MDG0864813.1"/>
    <property type="molecule type" value="Genomic_DNA"/>
</dbReference>
<reference evidence="1" key="1">
    <citation type="submission" date="2019-02" db="EMBL/GenBank/DDBJ databases">
        <title>Draft genome of the type strain Pelomonas aquatica CCUG 52575T.</title>
        <authorList>
            <person name="Gomila M."/>
            <person name="Lalucat J."/>
        </authorList>
    </citation>
    <scope>NUCLEOTIDE SEQUENCE</scope>
    <source>
        <strain evidence="1">CCUG 52575</strain>
    </source>
</reference>
<dbReference type="AlphaFoldDB" id="A0A9X4LKC7"/>
<evidence type="ECO:0000313" key="2">
    <source>
        <dbReference type="Proteomes" id="UP001152766"/>
    </source>
</evidence>
<name>A0A9X4LKC7_9BURK</name>
<dbReference type="Proteomes" id="UP001152766">
    <property type="component" value="Unassembled WGS sequence"/>
</dbReference>
<protein>
    <submittedName>
        <fullName evidence="1">Uncharacterized protein</fullName>
    </submittedName>
</protein>
<sequence>MPYSSPHASCCASLRQTLLQGWQQSFPLHASPFRQMAARSGATPRELLGVCQELHRNGTLQAIQPCWGDGLRRERWRFAFEPAAGAAALAALPGCFRVERCEPQAGMPLLWAEIEALDDAALARQLQRLPAAPVARLRLTAPPPETSLPCDDPRLAERLEEGLLLCSRPFAECSRELGCSEHRLLAKLQSWRRGHQLAGLALKPAPTRVPQPGLLALWRHAEPPAASLAGLQAHSNVDRLVGAPASPAWPWRLSLVLRAAPQLAPDLLRELVAEAGLPAPDHCARLQIDQPRDQALLFRTEVVAS</sequence>
<accession>A0A9X4LKC7</accession>
<organism evidence="1 2">
    <name type="scientific">Pelomonas aquatica</name>
    <dbReference type="NCBI Taxonomy" id="431058"/>
    <lineage>
        <taxon>Bacteria</taxon>
        <taxon>Pseudomonadati</taxon>
        <taxon>Pseudomonadota</taxon>
        <taxon>Betaproteobacteria</taxon>
        <taxon>Burkholderiales</taxon>
        <taxon>Sphaerotilaceae</taxon>
        <taxon>Roseateles</taxon>
    </lineage>
</organism>
<gene>
    <name evidence="1" type="ORF">EXJ73_20340</name>
</gene>
<proteinExistence type="predicted"/>
<evidence type="ECO:0000313" key="1">
    <source>
        <dbReference type="EMBL" id="MDG0864813.1"/>
    </source>
</evidence>
<comment type="caution">
    <text evidence="1">The sequence shown here is derived from an EMBL/GenBank/DDBJ whole genome shotgun (WGS) entry which is preliminary data.</text>
</comment>
<keyword evidence="2" id="KW-1185">Reference proteome</keyword>
<dbReference type="RefSeq" id="WP_268152956.1">
    <property type="nucleotide sequence ID" value="NZ_JAPPUW010000018.1"/>
</dbReference>